<dbReference type="OrthoDB" id="5854685at2759"/>
<dbReference type="KEGG" id="acan:ACA1_138490"/>
<feature type="region of interest" description="Disordered" evidence="1">
    <location>
        <begin position="144"/>
        <end position="163"/>
    </location>
</feature>
<dbReference type="PRINTS" id="PR00700">
    <property type="entry name" value="PRTYPHPHTASE"/>
</dbReference>
<sequence>MMMAAQASKIKSFDAAIEEEPKSQLKTSLSMSNILQHQQEHARLVKKKMKKKKKAASKNNKKAKKSKESLIKPAAVETKLEACISTEEIETAYHAADPAAHSQPRGRERGLSRSSPSPTSSTRRLGPAHGGAWSDADDEILEFVREETPLDRRSVGPVSVGSGSVVVATSTTTTTSTTASPALPSKKGKGKSKKKKQQQQQQLHNKNTTNGGGGGGGCKKNGSSSTSASPSSGSGSSSNNMAGTSTPRSQDDELRCWDAREAADEEEAFDKEEEAEEEDTDEESGSCSSRYGWQFKNDKLIAGRDWAEFYDNMKRHIGGGAPRREFAMLDEDAARVYAKRTDDFSCAVAPLNFQKNRYGNILPYNQNRVKLAVADDQSDYVNASYVKLDDVLPGFQDKITYIAASAPIPSTVEDFYRMLWETETFGIVMLTRNEEGGRPKCHQYWPEDNDKQTYGCFTVTNVEEIDNKKHSFLVRRFVVEKASETREITQYHYLAWPDHGVPESSEPLEEIIKLINERMREVGKTNALKEPTLVAHCRLVARAFILIHTILNLLFQEIKEGDTESLTRWTSKAPPTIDFVHLVQHMRNQRTCMISQPEQYEFCYQTVLSNLGRALQYTPRKCESGSPSPKHVDGRVGRKTSLGAIPRQKSCVLF</sequence>
<feature type="compositionally biased region" description="Low complexity" evidence="1">
    <location>
        <begin position="112"/>
        <end position="125"/>
    </location>
</feature>
<dbReference type="GO" id="GO:0004725">
    <property type="term" value="F:protein tyrosine phosphatase activity"/>
    <property type="evidence" value="ECO:0007669"/>
    <property type="project" value="InterPro"/>
</dbReference>
<dbReference type="Gene3D" id="3.90.190.10">
    <property type="entry name" value="Protein tyrosine phosphatase superfamily"/>
    <property type="match status" value="1"/>
</dbReference>
<evidence type="ECO:0000259" key="2">
    <source>
        <dbReference type="PROSITE" id="PS50055"/>
    </source>
</evidence>
<keyword evidence="4" id="KW-1185">Reference proteome</keyword>
<evidence type="ECO:0000313" key="3">
    <source>
        <dbReference type="EMBL" id="ELR18427.1"/>
    </source>
</evidence>
<feature type="compositionally biased region" description="Low complexity" evidence="1">
    <location>
        <begin position="220"/>
        <end position="246"/>
    </location>
</feature>
<dbReference type="PANTHER" id="PTHR19134">
    <property type="entry name" value="RECEPTOR-TYPE TYROSINE-PROTEIN PHOSPHATASE"/>
    <property type="match status" value="1"/>
</dbReference>
<dbReference type="RefSeq" id="XP_004340455.1">
    <property type="nucleotide sequence ID" value="XM_004340407.1"/>
</dbReference>
<dbReference type="EMBL" id="KB007956">
    <property type="protein sequence ID" value="ELR18427.1"/>
    <property type="molecule type" value="Genomic_DNA"/>
</dbReference>
<evidence type="ECO:0000256" key="1">
    <source>
        <dbReference type="SAM" id="MobiDB-lite"/>
    </source>
</evidence>
<accession>L8GZM7</accession>
<dbReference type="VEuPathDB" id="AmoebaDB:ACA1_138490"/>
<proteinExistence type="predicted"/>
<feature type="region of interest" description="Disordered" evidence="1">
    <location>
        <begin position="38"/>
        <end position="72"/>
    </location>
</feature>
<dbReference type="SMART" id="SM00194">
    <property type="entry name" value="PTPc"/>
    <property type="match status" value="1"/>
</dbReference>
<feature type="compositionally biased region" description="Gly residues" evidence="1">
    <location>
        <begin position="210"/>
        <end position="219"/>
    </location>
</feature>
<dbReference type="InterPro" id="IPR003595">
    <property type="entry name" value="Tyr_Pase_cat"/>
</dbReference>
<dbReference type="SUPFAM" id="SSF52799">
    <property type="entry name" value="(Phosphotyrosine protein) phosphatases II"/>
    <property type="match status" value="1"/>
</dbReference>
<dbReference type="PROSITE" id="PS50055">
    <property type="entry name" value="TYR_PHOSPHATASE_PTP"/>
    <property type="match status" value="1"/>
</dbReference>
<dbReference type="InterPro" id="IPR029021">
    <property type="entry name" value="Prot-tyrosine_phosphatase-like"/>
</dbReference>
<dbReference type="InterPro" id="IPR050348">
    <property type="entry name" value="Protein-Tyr_Phosphatase"/>
</dbReference>
<feature type="compositionally biased region" description="Basic residues" evidence="1">
    <location>
        <begin position="44"/>
        <end position="65"/>
    </location>
</feature>
<feature type="region of interest" description="Disordered" evidence="1">
    <location>
        <begin position="93"/>
        <end position="137"/>
    </location>
</feature>
<dbReference type="Pfam" id="PF00102">
    <property type="entry name" value="Y_phosphatase"/>
    <property type="match status" value="1"/>
</dbReference>
<dbReference type="AlphaFoldDB" id="L8GZM7"/>
<feature type="domain" description="Tyrosine-protein phosphatase" evidence="2">
    <location>
        <begin position="322"/>
        <end position="610"/>
    </location>
</feature>
<feature type="region of interest" description="Disordered" evidence="1">
    <location>
        <begin position="168"/>
        <end position="288"/>
    </location>
</feature>
<feature type="compositionally biased region" description="Basic and acidic residues" evidence="1">
    <location>
        <begin position="249"/>
        <end position="262"/>
    </location>
</feature>
<feature type="compositionally biased region" description="Low complexity" evidence="1">
    <location>
        <begin position="168"/>
        <end position="185"/>
    </location>
</feature>
<dbReference type="InterPro" id="IPR000242">
    <property type="entry name" value="PTP_cat"/>
</dbReference>
<feature type="compositionally biased region" description="Basic residues" evidence="1">
    <location>
        <begin position="186"/>
        <end position="197"/>
    </location>
</feature>
<reference evidence="3 4" key="1">
    <citation type="journal article" date="2013" name="Genome Biol.">
        <title>Genome of Acanthamoeba castellanii highlights extensive lateral gene transfer and early evolution of tyrosine kinase signaling.</title>
        <authorList>
            <person name="Clarke M."/>
            <person name="Lohan A.J."/>
            <person name="Liu B."/>
            <person name="Lagkouvardos I."/>
            <person name="Roy S."/>
            <person name="Zafar N."/>
            <person name="Bertelli C."/>
            <person name="Schilde C."/>
            <person name="Kianianmomeni A."/>
            <person name="Burglin T.R."/>
            <person name="Frech C."/>
            <person name="Turcotte B."/>
            <person name="Kopec K.O."/>
            <person name="Synnott J.M."/>
            <person name="Choo C."/>
            <person name="Paponov I."/>
            <person name="Finkler A."/>
            <person name="Soon Heng Tan C."/>
            <person name="Hutchins A.P."/>
            <person name="Weinmeier T."/>
            <person name="Rattei T."/>
            <person name="Chu J.S."/>
            <person name="Gimenez G."/>
            <person name="Irimia M."/>
            <person name="Rigden D.J."/>
            <person name="Fitzpatrick D.A."/>
            <person name="Lorenzo-Morales J."/>
            <person name="Bateman A."/>
            <person name="Chiu C.H."/>
            <person name="Tang P."/>
            <person name="Hegemann P."/>
            <person name="Fromm H."/>
            <person name="Raoult D."/>
            <person name="Greub G."/>
            <person name="Miranda-Saavedra D."/>
            <person name="Chen N."/>
            <person name="Nash P."/>
            <person name="Ginger M.L."/>
            <person name="Horn M."/>
            <person name="Schaap P."/>
            <person name="Caler L."/>
            <person name="Loftus B."/>
        </authorList>
    </citation>
    <scope>NUCLEOTIDE SEQUENCE [LARGE SCALE GENOMIC DNA]</scope>
    <source>
        <strain evidence="3 4">Neff</strain>
    </source>
</reference>
<dbReference type="STRING" id="1257118.L8GZM7"/>
<feature type="compositionally biased region" description="Low complexity" evidence="1">
    <location>
        <begin position="198"/>
        <end position="209"/>
    </location>
</feature>
<evidence type="ECO:0000313" key="4">
    <source>
        <dbReference type="Proteomes" id="UP000011083"/>
    </source>
</evidence>
<dbReference type="GeneID" id="14919189"/>
<dbReference type="Proteomes" id="UP000011083">
    <property type="component" value="Unassembled WGS sequence"/>
</dbReference>
<protein>
    <submittedName>
        <fullName evidence="3">Protein-tyrosine phosphatase domain containing protein</fullName>
    </submittedName>
</protein>
<feature type="compositionally biased region" description="Acidic residues" evidence="1">
    <location>
        <begin position="263"/>
        <end position="284"/>
    </location>
</feature>
<organism evidence="3 4">
    <name type="scientific">Acanthamoeba castellanii (strain ATCC 30010 / Neff)</name>
    <dbReference type="NCBI Taxonomy" id="1257118"/>
    <lineage>
        <taxon>Eukaryota</taxon>
        <taxon>Amoebozoa</taxon>
        <taxon>Discosea</taxon>
        <taxon>Longamoebia</taxon>
        <taxon>Centramoebida</taxon>
        <taxon>Acanthamoebidae</taxon>
        <taxon>Acanthamoeba</taxon>
    </lineage>
</organism>
<feature type="compositionally biased region" description="Basic and acidic residues" evidence="1">
    <location>
        <begin position="144"/>
        <end position="154"/>
    </location>
</feature>
<dbReference type="PANTHER" id="PTHR19134:SF449">
    <property type="entry name" value="TYROSINE-PROTEIN PHOSPHATASE 1"/>
    <property type="match status" value="1"/>
</dbReference>
<dbReference type="SMART" id="SM00404">
    <property type="entry name" value="PTPc_motif"/>
    <property type="match status" value="1"/>
</dbReference>
<name>L8GZM7_ACACF</name>
<gene>
    <name evidence="3" type="ORF">ACA1_138490</name>
</gene>